<dbReference type="RefSeq" id="WP_107787805.1">
    <property type="nucleotide sequence ID" value="NZ_QAOL01000043.1"/>
</dbReference>
<keyword evidence="1" id="KW-0812">Transmembrane</keyword>
<dbReference type="Proteomes" id="UP000244110">
    <property type="component" value="Unassembled WGS sequence"/>
</dbReference>
<reference evidence="2 3" key="1">
    <citation type="submission" date="2018-04" db="EMBL/GenBank/DDBJ databases">
        <title>Active sludge and wastewater microbial communities from Klosterneuburg, Austria.</title>
        <authorList>
            <person name="Wagner M."/>
        </authorList>
    </citation>
    <scope>NUCLEOTIDE SEQUENCE [LARGE SCALE GENOMIC DNA]</scope>
    <source>
        <strain evidence="2 3">Nm4</strain>
    </source>
</reference>
<evidence type="ECO:0000313" key="3">
    <source>
        <dbReference type="Proteomes" id="UP000244110"/>
    </source>
</evidence>
<feature type="transmembrane region" description="Helical" evidence="1">
    <location>
        <begin position="6"/>
        <end position="30"/>
    </location>
</feature>
<accession>A0A2T5I7X5</accession>
<evidence type="ECO:0000313" key="2">
    <source>
        <dbReference type="EMBL" id="PTQ79933.1"/>
    </source>
</evidence>
<protein>
    <submittedName>
        <fullName evidence="2">Putative membrane protein SirB2</fullName>
    </submittedName>
</protein>
<comment type="caution">
    <text evidence="2">The sequence shown here is derived from an EMBL/GenBank/DDBJ whole genome shotgun (WGS) entry which is preliminary data.</text>
</comment>
<evidence type="ECO:0000256" key="1">
    <source>
        <dbReference type="SAM" id="Phobius"/>
    </source>
</evidence>
<feature type="transmembrane region" description="Helical" evidence="1">
    <location>
        <begin position="100"/>
        <end position="118"/>
    </location>
</feature>
<proteinExistence type="predicted"/>
<dbReference type="Pfam" id="PF04247">
    <property type="entry name" value="SirB"/>
    <property type="match status" value="1"/>
</dbReference>
<dbReference type="GO" id="GO:0005886">
    <property type="term" value="C:plasma membrane"/>
    <property type="evidence" value="ECO:0007669"/>
    <property type="project" value="TreeGrafter"/>
</dbReference>
<dbReference type="PANTHER" id="PTHR39594">
    <property type="entry name" value="PROTEIN YCHQ"/>
    <property type="match status" value="1"/>
</dbReference>
<keyword evidence="1" id="KW-0472">Membrane</keyword>
<organism evidence="2 3">
    <name type="scientific">Nitrosomonas ureae</name>
    <dbReference type="NCBI Taxonomy" id="44577"/>
    <lineage>
        <taxon>Bacteria</taxon>
        <taxon>Pseudomonadati</taxon>
        <taxon>Pseudomonadota</taxon>
        <taxon>Betaproteobacteria</taxon>
        <taxon>Nitrosomonadales</taxon>
        <taxon>Nitrosomonadaceae</taxon>
        <taxon>Nitrosomonas</taxon>
    </lineage>
</organism>
<dbReference type="EMBL" id="QAOL01000043">
    <property type="protein sequence ID" value="PTQ79933.1"/>
    <property type="molecule type" value="Genomic_DNA"/>
</dbReference>
<dbReference type="AlphaFoldDB" id="A0A2T5I7X5"/>
<keyword evidence="1" id="KW-1133">Transmembrane helix</keyword>
<gene>
    <name evidence="2" type="ORF">C8R28_10434</name>
</gene>
<dbReference type="InterPro" id="IPR007360">
    <property type="entry name" value="SirB"/>
</dbReference>
<name>A0A2T5I7X5_9PROT</name>
<feature type="transmembrane region" description="Helical" evidence="1">
    <location>
        <begin position="42"/>
        <end position="63"/>
    </location>
</feature>
<feature type="transmembrane region" description="Helical" evidence="1">
    <location>
        <begin position="69"/>
        <end position="88"/>
    </location>
</feature>
<dbReference type="PANTHER" id="PTHR39594:SF1">
    <property type="entry name" value="PROTEIN YCHQ"/>
    <property type="match status" value="1"/>
</dbReference>
<dbReference type="PIRSF" id="PIRSF005610">
    <property type="entry name" value="SirB"/>
    <property type="match status" value="1"/>
</dbReference>
<sequence>MDYALLKMIHVGSVILSFSLFFFRGIWLIQDSQNLHQRWVKILPHINDTVLFISAILLAIAIQQNPQEHAWLAAKVSGLLVYIGLGMVAMRFGKTRKVRITSWIAALCVFVYIVLVALTKSPVLGIG</sequence>